<feature type="domain" description="PNPLA" evidence="6">
    <location>
        <begin position="31"/>
        <end position="227"/>
    </location>
</feature>
<organism evidence="7 8">
    <name type="scientific">Hymenobacter saemangeumensis</name>
    <dbReference type="NCBI Taxonomy" id="1084522"/>
    <lineage>
        <taxon>Bacteria</taxon>
        <taxon>Pseudomonadati</taxon>
        <taxon>Bacteroidota</taxon>
        <taxon>Cytophagia</taxon>
        <taxon>Cytophagales</taxon>
        <taxon>Hymenobacteraceae</taxon>
        <taxon>Hymenobacter</taxon>
    </lineage>
</organism>
<dbReference type="Gene3D" id="3.40.1090.10">
    <property type="entry name" value="Cytosolic phospholipase A2 catalytic domain"/>
    <property type="match status" value="2"/>
</dbReference>
<evidence type="ECO:0000313" key="7">
    <source>
        <dbReference type="EMBL" id="GAA4347930.1"/>
    </source>
</evidence>
<feature type="short sequence motif" description="GXGXXG" evidence="4">
    <location>
        <begin position="35"/>
        <end position="40"/>
    </location>
</feature>
<dbReference type="RefSeq" id="WP_345233221.1">
    <property type="nucleotide sequence ID" value="NZ_BAABGZ010000008.1"/>
</dbReference>
<dbReference type="PANTHER" id="PTHR14226:SF29">
    <property type="entry name" value="NEUROPATHY TARGET ESTERASE SWS"/>
    <property type="match status" value="1"/>
</dbReference>
<dbReference type="Proteomes" id="UP001501153">
    <property type="component" value="Unassembled WGS sequence"/>
</dbReference>
<evidence type="ECO:0000259" key="6">
    <source>
        <dbReference type="PROSITE" id="PS51635"/>
    </source>
</evidence>
<keyword evidence="5" id="KW-0732">Signal</keyword>
<feature type="short sequence motif" description="DGA/G" evidence="4">
    <location>
        <begin position="214"/>
        <end position="216"/>
    </location>
</feature>
<evidence type="ECO:0000313" key="8">
    <source>
        <dbReference type="Proteomes" id="UP001501153"/>
    </source>
</evidence>
<gene>
    <name evidence="7" type="ORF">GCM10023185_03340</name>
</gene>
<keyword evidence="2 4" id="KW-0442">Lipid degradation</keyword>
<name>A0ABP8HZA4_9BACT</name>
<evidence type="ECO:0000256" key="5">
    <source>
        <dbReference type="SAM" id="SignalP"/>
    </source>
</evidence>
<feature type="chain" id="PRO_5047516434" evidence="5">
    <location>
        <begin position="27"/>
        <end position="773"/>
    </location>
</feature>
<evidence type="ECO:0000256" key="3">
    <source>
        <dbReference type="ARBA" id="ARBA00023098"/>
    </source>
</evidence>
<comment type="caution">
    <text evidence="7">The sequence shown here is derived from an EMBL/GenBank/DDBJ whole genome shotgun (WGS) entry which is preliminary data.</text>
</comment>
<proteinExistence type="predicted"/>
<dbReference type="CDD" id="cd07205">
    <property type="entry name" value="Pat_PNPLA6_PNPLA7_NTE1_like"/>
    <property type="match status" value="1"/>
</dbReference>
<evidence type="ECO:0000256" key="1">
    <source>
        <dbReference type="ARBA" id="ARBA00022801"/>
    </source>
</evidence>
<dbReference type="PANTHER" id="PTHR14226">
    <property type="entry name" value="NEUROPATHY TARGET ESTERASE/SWISS CHEESE D.MELANOGASTER"/>
    <property type="match status" value="1"/>
</dbReference>
<reference evidence="8" key="1">
    <citation type="journal article" date="2019" name="Int. J. Syst. Evol. Microbiol.">
        <title>The Global Catalogue of Microorganisms (GCM) 10K type strain sequencing project: providing services to taxonomists for standard genome sequencing and annotation.</title>
        <authorList>
            <consortium name="The Broad Institute Genomics Platform"/>
            <consortium name="The Broad Institute Genome Sequencing Center for Infectious Disease"/>
            <person name="Wu L."/>
            <person name="Ma J."/>
        </authorList>
    </citation>
    <scope>NUCLEOTIDE SEQUENCE [LARGE SCALE GENOMIC DNA]</scope>
    <source>
        <strain evidence="8">JCM 17923</strain>
    </source>
</reference>
<dbReference type="SUPFAM" id="SSF52151">
    <property type="entry name" value="FabD/lysophospholipase-like"/>
    <property type="match status" value="1"/>
</dbReference>
<keyword evidence="8" id="KW-1185">Reference proteome</keyword>
<dbReference type="EMBL" id="BAABGZ010000008">
    <property type="protein sequence ID" value="GAA4347930.1"/>
    <property type="molecule type" value="Genomic_DNA"/>
</dbReference>
<dbReference type="Pfam" id="PF01734">
    <property type="entry name" value="Patatin"/>
    <property type="match status" value="1"/>
</dbReference>
<feature type="active site" description="Nucleophile" evidence="4">
    <location>
        <position position="64"/>
    </location>
</feature>
<evidence type="ECO:0000256" key="4">
    <source>
        <dbReference type="PROSITE-ProRule" id="PRU01161"/>
    </source>
</evidence>
<feature type="active site" description="Proton acceptor" evidence="4">
    <location>
        <position position="214"/>
    </location>
</feature>
<feature type="short sequence motif" description="GXSXG" evidence="4">
    <location>
        <begin position="62"/>
        <end position="66"/>
    </location>
</feature>
<accession>A0ABP8HZA4</accession>
<dbReference type="InterPro" id="IPR016035">
    <property type="entry name" value="Acyl_Trfase/lysoPLipase"/>
</dbReference>
<protein>
    <submittedName>
        <fullName evidence="7">Patatin-like phospholipase family protein</fullName>
    </submittedName>
</protein>
<keyword evidence="1 4" id="KW-0378">Hydrolase</keyword>
<dbReference type="PROSITE" id="PS51635">
    <property type="entry name" value="PNPLA"/>
    <property type="match status" value="1"/>
</dbReference>
<sequence>MLLRIPVAALALLAGLLSLVPFTAPAQKVGVVLSGGGAKGLAHVGVLKVLEANGIPIDYIIGTSMGSIVGALYAAGYSPREMEQLMLTPEFQNWVSGKPTEDKTFNYLTAEPSPSALRVGVALDSSFKARITPNLVNDINLNFALARILAPAGAAAGYDFNKLFVPYRCLAAEVFTRQQVIQKSGSLSDAVRNSMAVPLAFRPIRNPDGRYLFDGGIYNNFPTDVMRKEFAPDIIIGVNVGDVAYKKYPFQKDDALLTSTLIFLGANVADTLSVGKNGVFIQPDLEGFGGTDFARVTELIARGDSAASRELALLRKRIPRRVDTVELQKRRRAFQESTPTPRFVEVRVQGLRDDQNSYASQFFRRTGKNYTIDDLEEGYYRLASDDFFRNIYPRIRYDAERKGYVFSVDARQNNNVTAEAGFVLSNRPLDNLYVGVEYRYLRRLLYSASANVSLGRFYNGAQGGFRINVPGKLPFYVEPTITYNQWDYQNTGGLLGRDVLSTQVRQNDTKVGAQVGLSPNYRSRILLDVGAFYLSDSYANIPEITSSEVLDVTKFRGGTMALQFARNSLNRKQYATRGKRVVVTTRWVSGSEKYVPGSTAGELEGLSRNHQWLQLRGTIEQYFQLKGGKHTWGYFGEIVASGQGRFANYRSSQTTAPVFAPLPDSRTSFMDAYRSPRYIASGLRYIMPLFGQVEWRTEAFAHLNYQPLEAGDDLRAVKKNTFDRPRLTASTGFIFQTPVGPLAIHGMFYDDPSRRFSVYGHLGYLLFRGRALE</sequence>
<keyword evidence="3 4" id="KW-0443">Lipid metabolism</keyword>
<dbReference type="InterPro" id="IPR002641">
    <property type="entry name" value="PNPLA_dom"/>
</dbReference>
<feature type="signal peptide" evidence="5">
    <location>
        <begin position="1"/>
        <end position="26"/>
    </location>
</feature>
<dbReference type="InterPro" id="IPR050301">
    <property type="entry name" value="NTE"/>
</dbReference>
<evidence type="ECO:0000256" key="2">
    <source>
        <dbReference type="ARBA" id="ARBA00022963"/>
    </source>
</evidence>